<comment type="caution">
    <text evidence="1">The sequence shown here is derived from an EMBL/GenBank/DDBJ whole genome shotgun (WGS) entry which is preliminary data.</text>
</comment>
<keyword evidence="2" id="KW-1185">Reference proteome</keyword>
<dbReference type="AlphaFoldDB" id="A0A1W0XC56"/>
<proteinExistence type="predicted"/>
<dbReference type="EMBL" id="MTYJ01000004">
    <property type="protein sequence ID" value="OQV25044.1"/>
    <property type="molecule type" value="Genomic_DNA"/>
</dbReference>
<organism evidence="1 2">
    <name type="scientific">Hypsibius exemplaris</name>
    <name type="common">Freshwater tardigrade</name>
    <dbReference type="NCBI Taxonomy" id="2072580"/>
    <lineage>
        <taxon>Eukaryota</taxon>
        <taxon>Metazoa</taxon>
        <taxon>Ecdysozoa</taxon>
        <taxon>Tardigrada</taxon>
        <taxon>Eutardigrada</taxon>
        <taxon>Parachela</taxon>
        <taxon>Hypsibioidea</taxon>
        <taxon>Hypsibiidae</taxon>
        <taxon>Hypsibius</taxon>
    </lineage>
</organism>
<protein>
    <submittedName>
        <fullName evidence="1">Uncharacterized protein</fullName>
    </submittedName>
</protein>
<name>A0A1W0XC56_HYPEX</name>
<evidence type="ECO:0000313" key="1">
    <source>
        <dbReference type="EMBL" id="OQV25044.1"/>
    </source>
</evidence>
<sequence>MRPNRRTGLPMLSSVTIITWKLNIPVKACNQEETSLFCKPHRSLQFHSAPALALEFLDWSDKSKSTARPQFPGLAVYSASTGVGRQVCPVAARRLSLQHGVGGFADDLLLKFAYKSK</sequence>
<gene>
    <name evidence="1" type="ORF">BV898_01251</name>
</gene>
<accession>A0A1W0XC56</accession>
<reference evidence="2" key="1">
    <citation type="submission" date="2017-01" db="EMBL/GenBank/DDBJ databases">
        <title>Comparative genomics of anhydrobiosis in the tardigrade Hypsibius dujardini.</title>
        <authorList>
            <person name="Yoshida Y."/>
            <person name="Koutsovoulos G."/>
            <person name="Laetsch D."/>
            <person name="Stevens L."/>
            <person name="Kumar S."/>
            <person name="Horikawa D."/>
            <person name="Ishino K."/>
            <person name="Komine S."/>
            <person name="Tomita M."/>
            <person name="Blaxter M."/>
            <person name="Arakawa K."/>
        </authorList>
    </citation>
    <scope>NUCLEOTIDE SEQUENCE [LARGE SCALE GENOMIC DNA]</scope>
    <source>
        <strain evidence="2">Z151</strain>
    </source>
</reference>
<evidence type="ECO:0000313" key="2">
    <source>
        <dbReference type="Proteomes" id="UP000192578"/>
    </source>
</evidence>
<dbReference type="Proteomes" id="UP000192578">
    <property type="component" value="Unassembled WGS sequence"/>
</dbReference>